<feature type="region of interest" description="Disordered" evidence="1">
    <location>
        <begin position="1"/>
        <end position="52"/>
    </location>
</feature>
<gene>
    <name evidence="2" type="ORF">PCANC_27395</name>
</gene>
<feature type="compositionally biased region" description="Low complexity" evidence="1">
    <location>
        <begin position="166"/>
        <end position="180"/>
    </location>
</feature>
<dbReference type="AlphaFoldDB" id="A0A2N5RUM5"/>
<dbReference type="EMBL" id="PGCJ01001586">
    <property type="protein sequence ID" value="PLW04681.1"/>
    <property type="molecule type" value="Genomic_DNA"/>
</dbReference>
<evidence type="ECO:0000256" key="1">
    <source>
        <dbReference type="SAM" id="MobiDB-lite"/>
    </source>
</evidence>
<name>A0A2N5RUM5_9BASI</name>
<sequence>MNCSPFSIPSANTSTPTLLSGQPSSPGYASLSAAAQSPTAGHEAGATSRAARHQSLTTAMPAGFLARYLSPSTNTSTTANSHQYSPVPGPSARRDDYHPSCASASTTTISPVAAASSSSQPSQRALARSYTLAPESLASASAVAALNSSHSSLRFAPLPTTTTIIIITTSPNNPPSGQRPSSPPPYHPR</sequence>
<feature type="compositionally biased region" description="Polar residues" evidence="1">
    <location>
        <begin position="1"/>
        <end position="39"/>
    </location>
</feature>
<reference evidence="2 3" key="1">
    <citation type="submission" date="2017-11" db="EMBL/GenBank/DDBJ databases">
        <title>De novo assembly and phasing of dikaryotic genomes from two isolates of Puccinia coronata f. sp. avenae, the causal agent of oat crown rust.</title>
        <authorList>
            <person name="Miller M.E."/>
            <person name="Zhang Y."/>
            <person name="Omidvar V."/>
            <person name="Sperschneider J."/>
            <person name="Schwessinger B."/>
            <person name="Raley C."/>
            <person name="Palmer J.M."/>
            <person name="Garnica D."/>
            <person name="Upadhyaya N."/>
            <person name="Rathjen J."/>
            <person name="Taylor J.M."/>
            <person name="Park R.F."/>
            <person name="Dodds P.N."/>
            <person name="Hirsch C.D."/>
            <person name="Kianian S.F."/>
            <person name="Figueroa M."/>
        </authorList>
    </citation>
    <scope>NUCLEOTIDE SEQUENCE [LARGE SCALE GENOMIC DNA]</scope>
    <source>
        <strain evidence="2">12NC29</strain>
    </source>
</reference>
<feature type="region of interest" description="Disordered" evidence="1">
    <location>
        <begin position="166"/>
        <end position="189"/>
    </location>
</feature>
<protein>
    <submittedName>
        <fullName evidence="2">Uncharacterized protein</fullName>
    </submittedName>
</protein>
<organism evidence="2 3">
    <name type="scientific">Puccinia coronata f. sp. avenae</name>
    <dbReference type="NCBI Taxonomy" id="200324"/>
    <lineage>
        <taxon>Eukaryota</taxon>
        <taxon>Fungi</taxon>
        <taxon>Dikarya</taxon>
        <taxon>Basidiomycota</taxon>
        <taxon>Pucciniomycotina</taxon>
        <taxon>Pucciniomycetes</taxon>
        <taxon>Pucciniales</taxon>
        <taxon>Pucciniaceae</taxon>
        <taxon>Puccinia</taxon>
    </lineage>
</organism>
<evidence type="ECO:0000313" key="3">
    <source>
        <dbReference type="Proteomes" id="UP000235388"/>
    </source>
</evidence>
<evidence type="ECO:0000313" key="2">
    <source>
        <dbReference type="EMBL" id="PLW04681.1"/>
    </source>
</evidence>
<accession>A0A2N5RUM5</accession>
<dbReference type="Proteomes" id="UP000235388">
    <property type="component" value="Unassembled WGS sequence"/>
</dbReference>
<comment type="caution">
    <text evidence="2">The sequence shown here is derived from an EMBL/GenBank/DDBJ whole genome shotgun (WGS) entry which is preliminary data.</text>
</comment>
<keyword evidence="3" id="KW-1185">Reference proteome</keyword>
<feature type="region of interest" description="Disordered" evidence="1">
    <location>
        <begin position="73"/>
        <end position="104"/>
    </location>
</feature>
<proteinExistence type="predicted"/>